<comment type="function">
    <text evidence="3">Required for maturation of 30S ribosomal subunits.</text>
</comment>
<dbReference type="OrthoDB" id="9805006at2"/>
<dbReference type="NCBIfam" id="NF000932">
    <property type="entry name" value="PRK00092.2-5"/>
    <property type="match status" value="1"/>
</dbReference>
<evidence type="ECO:0000256" key="1">
    <source>
        <dbReference type="ARBA" id="ARBA00022490"/>
    </source>
</evidence>
<feature type="compositionally biased region" description="Acidic residues" evidence="4">
    <location>
        <begin position="192"/>
        <end position="202"/>
    </location>
</feature>
<dbReference type="Gene3D" id="3.30.300.70">
    <property type="entry name" value="RimP-like superfamily, N-terminal"/>
    <property type="match status" value="1"/>
</dbReference>
<evidence type="ECO:0000256" key="4">
    <source>
        <dbReference type="SAM" id="MobiDB-lite"/>
    </source>
</evidence>
<dbReference type="SUPFAM" id="SSF74942">
    <property type="entry name" value="YhbC-like, C-terminal domain"/>
    <property type="match status" value="1"/>
</dbReference>
<sequence>MDVNSMEERLIVETGIDKRVADLIEPVLQDLGFKLVRVRLSGQNGLTLQIMTERNDGTMTVEDCEEVSMAVSPVLDVEDPIDRAYNLEVSSPGIDRPMVRKTDFYRWKGHLMKCETSVMIDGRKRFRGRIIEAGPDDFTLLRDGVAYGEAPEVTIPFSALSDAKLILTDELIRDALRADKQAKARAANENGAPDDGEGAESN</sequence>
<comment type="subcellular location">
    <subcellularLocation>
        <location evidence="3">Cytoplasm</location>
    </subcellularLocation>
</comment>
<comment type="caution">
    <text evidence="7">The sequence shown here is derived from an EMBL/GenBank/DDBJ whole genome shotgun (WGS) entry which is preliminary data.</text>
</comment>
<dbReference type="GO" id="GO:0005829">
    <property type="term" value="C:cytosol"/>
    <property type="evidence" value="ECO:0007669"/>
    <property type="project" value="TreeGrafter"/>
</dbReference>
<dbReference type="PANTHER" id="PTHR33867:SF1">
    <property type="entry name" value="RIBOSOME MATURATION FACTOR RIMP"/>
    <property type="match status" value="1"/>
</dbReference>
<gene>
    <name evidence="3 7" type="primary">rimP</name>
    <name evidence="7" type="ORF">FJU08_05420</name>
</gene>
<evidence type="ECO:0000313" key="8">
    <source>
        <dbReference type="Proteomes" id="UP000318801"/>
    </source>
</evidence>
<name>A0A506UFR3_9HYPH</name>
<evidence type="ECO:0000256" key="3">
    <source>
        <dbReference type="HAMAP-Rule" id="MF_01077"/>
    </source>
</evidence>
<dbReference type="GO" id="GO:0000028">
    <property type="term" value="P:ribosomal small subunit assembly"/>
    <property type="evidence" value="ECO:0007669"/>
    <property type="project" value="TreeGrafter"/>
</dbReference>
<evidence type="ECO:0000313" key="7">
    <source>
        <dbReference type="EMBL" id="TPW32436.1"/>
    </source>
</evidence>
<dbReference type="InterPro" id="IPR036847">
    <property type="entry name" value="RimP_C_sf"/>
</dbReference>
<feature type="region of interest" description="Disordered" evidence="4">
    <location>
        <begin position="182"/>
        <end position="202"/>
    </location>
</feature>
<dbReference type="EMBL" id="VHLG01000002">
    <property type="protein sequence ID" value="TPW32436.1"/>
    <property type="molecule type" value="Genomic_DNA"/>
</dbReference>
<dbReference type="Pfam" id="PF02576">
    <property type="entry name" value="RimP_N"/>
    <property type="match status" value="1"/>
</dbReference>
<reference evidence="7 8" key="1">
    <citation type="submission" date="2019-06" db="EMBL/GenBank/DDBJ databases">
        <authorList>
            <person name="Li M."/>
        </authorList>
    </citation>
    <scope>NUCLEOTIDE SEQUENCE [LARGE SCALE GENOMIC DNA]</scope>
    <source>
        <strain evidence="7 8">BGMRC2036</strain>
    </source>
</reference>
<organism evidence="7 8">
    <name type="scientific">Martelella alba</name>
    <dbReference type="NCBI Taxonomy" id="2590451"/>
    <lineage>
        <taxon>Bacteria</taxon>
        <taxon>Pseudomonadati</taxon>
        <taxon>Pseudomonadota</taxon>
        <taxon>Alphaproteobacteria</taxon>
        <taxon>Hyphomicrobiales</taxon>
        <taxon>Aurantimonadaceae</taxon>
        <taxon>Martelella</taxon>
    </lineage>
</organism>
<feature type="domain" description="Ribosome maturation factor RimP N-terminal" evidence="5">
    <location>
        <begin position="23"/>
        <end position="95"/>
    </location>
</feature>
<dbReference type="PANTHER" id="PTHR33867">
    <property type="entry name" value="RIBOSOME MATURATION FACTOR RIMP"/>
    <property type="match status" value="1"/>
</dbReference>
<keyword evidence="2 3" id="KW-0690">Ribosome biogenesis</keyword>
<dbReference type="FunFam" id="3.30.300.70:FF:000001">
    <property type="entry name" value="Ribosome maturation factor RimP"/>
    <property type="match status" value="1"/>
</dbReference>
<dbReference type="InterPro" id="IPR003728">
    <property type="entry name" value="Ribosome_maturation_RimP"/>
</dbReference>
<feature type="domain" description="Ribosome maturation factor RimP C-terminal" evidence="6">
    <location>
        <begin position="98"/>
        <end position="168"/>
    </location>
</feature>
<dbReference type="InterPro" id="IPR035956">
    <property type="entry name" value="RimP_N_sf"/>
</dbReference>
<dbReference type="SUPFAM" id="SSF75420">
    <property type="entry name" value="YhbC-like, N-terminal domain"/>
    <property type="match status" value="1"/>
</dbReference>
<evidence type="ECO:0000259" key="5">
    <source>
        <dbReference type="Pfam" id="PF02576"/>
    </source>
</evidence>
<protein>
    <recommendedName>
        <fullName evidence="3">Ribosome maturation factor RimP</fullName>
    </recommendedName>
</protein>
<accession>A0A506UFR3</accession>
<evidence type="ECO:0000256" key="2">
    <source>
        <dbReference type="ARBA" id="ARBA00022517"/>
    </source>
</evidence>
<dbReference type="InterPro" id="IPR028989">
    <property type="entry name" value="RimP_N"/>
</dbReference>
<keyword evidence="1 3" id="KW-0963">Cytoplasm</keyword>
<dbReference type="CDD" id="cd01734">
    <property type="entry name" value="YlxS_C"/>
    <property type="match status" value="1"/>
</dbReference>
<dbReference type="Pfam" id="PF17384">
    <property type="entry name" value="DUF150_C"/>
    <property type="match status" value="1"/>
</dbReference>
<dbReference type="GO" id="GO:0006412">
    <property type="term" value="P:translation"/>
    <property type="evidence" value="ECO:0007669"/>
    <property type="project" value="TreeGrafter"/>
</dbReference>
<dbReference type="AlphaFoldDB" id="A0A506UFR3"/>
<dbReference type="RefSeq" id="WP_141147946.1">
    <property type="nucleotide sequence ID" value="NZ_VHLG01000002.1"/>
</dbReference>
<comment type="similarity">
    <text evidence="3">Belongs to the RimP family.</text>
</comment>
<proteinExistence type="inferred from homology"/>
<dbReference type="Proteomes" id="UP000318801">
    <property type="component" value="Unassembled WGS sequence"/>
</dbReference>
<evidence type="ECO:0000259" key="6">
    <source>
        <dbReference type="Pfam" id="PF17384"/>
    </source>
</evidence>
<keyword evidence="8" id="KW-1185">Reference proteome</keyword>
<dbReference type="HAMAP" id="MF_01077">
    <property type="entry name" value="RimP"/>
    <property type="match status" value="1"/>
</dbReference>
<dbReference type="InterPro" id="IPR028998">
    <property type="entry name" value="RimP_C"/>
</dbReference>